<dbReference type="KEGG" id="nox:C5F49_05205"/>
<dbReference type="AlphaFoldDB" id="A0A7D5R3E7"/>
<keyword evidence="2" id="KW-1185">Reference proteome</keyword>
<dbReference type="RefSeq" id="WP_179361992.1">
    <property type="nucleotide sequence ID" value="NZ_CP026994.1"/>
</dbReference>
<proteinExistence type="predicted"/>
<protein>
    <submittedName>
        <fullName evidence="1">Uncharacterized protein</fullName>
    </submittedName>
</protein>
<organism evidence="1 2">
    <name type="scientific">Nitrosopumilus oxyclinae</name>
    <dbReference type="NCBI Taxonomy" id="1959104"/>
    <lineage>
        <taxon>Archaea</taxon>
        <taxon>Nitrososphaerota</taxon>
        <taxon>Nitrososphaeria</taxon>
        <taxon>Nitrosopumilales</taxon>
        <taxon>Nitrosopumilaceae</taxon>
        <taxon>Nitrosopumilus</taxon>
    </lineage>
</organism>
<evidence type="ECO:0000313" key="1">
    <source>
        <dbReference type="EMBL" id="QLH04778.1"/>
    </source>
</evidence>
<gene>
    <name evidence="1" type="ORF">C5F49_05205</name>
</gene>
<reference evidence="1 2" key="1">
    <citation type="submission" date="2018-02" db="EMBL/GenBank/DDBJ databases">
        <title>Complete genome of Nitrosopumilus oxyclinae HCE1.</title>
        <authorList>
            <person name="Qin W."/>
            <person name="Zheng Y."/>
            <person name="Stahl D.A."/>
        </authorList>
    </citation>
    <scope>NUCLEOTIDE SEQUENCE [LARGE SCALE GENOMIC DNA]</scope>
    <source>
        <strain evidence="1 2">HCE1</strain>
    </source>
</reference>
<name>A0A7D5R3E7_9ARCH</name>
<dbReference type="GeneID" id="56061346"/>
<dbReference type="EMBL" id="CP026994">
    <property type="protein sequence ID" value="QLH04778.1"/>
    <property type="molecule type" value="Genomic_DNA"/>
</dbReference>
<evidence type="ECO:0000313" key="2">
    <source>
        <dbReference type="Proteomes" id="UP000509441"/>
    </source>
</evidence>
<dbReference type="Proteomes" id="UP000509441">
    <property type="component" value="Chromosome"/>
</dbReference>
<sequence>MLNSKDSEMEDSELKWSKFQFYKWIPRIIRVQSVRDEDWQTTRKTMLKTTLKFKYRTLEKWLEKNEYSDKSKVQTQHYMQALRRSGLIE</sequence>
<accession>A0A7D5R3E7</accession>